<evidence type="ECO:0000256" key="4">
    <source>
        <dbReference type="ARBA" id="ARBA00022475"/>
    </source>
</evidence>
<evidence type="ECO:0000256" key="1">
    <source>
        <dbReference type="ARBA" id="ARBA00004236"/>
    </source>
</evidence>
<feature type="compositionally biased region" description="Acidic residues" evidence="13">
    <location>
        <begin position="913"/>
        <end position="951"/>
    </location>
</feature>
<dbReference type="NCBIfam" id="NF045517">
    <property type="entry name" value="halo_surf_dom"/>
    <property type="match status" value="1"/>
</dbReference>
<reference evidence="17 18" key="1">
    <citation type="submission" date="2018-06" db="EMBL/GenBank/DDBJ databases">
        <title>Halonotius sp. F13-13 a new haloarchaeeon isolated from a solar saltern from Isla Cristina, Huelva, Spain.</title>
        <authorList>
            <person name="Duran-Viseras A."/>
            <person name="Sanchez-Porro C."/>
            <person name="Ventosa A."/>
        </authorList>
    </citation>
    <scope>NUCLEOTIDE SEQUENCE [LARGE SCALE GENOMIC DNA]</scope>
    <source>
        <strain evidence="17 18">CECT 7525</strain>
    </source>
</reference>
<evidence type="ECO:0000256" key="10">
    <source>
        <dbReference type="ARBA" id="ARBA00022989"/>
    </source>
</evidence>
<dbReference type="Proteomes" id="UP000281564">
    <property type="component" value="Unassembled WGS sequence"/>
</dbReference>
<feature type="transmembrane region" description="Helical" evidence="14">
    <location>
        <begin position="970"/>
        <end position="988"/>
    </location>
</feature>
<comment type="similarity">
    <text evidence="3">Belongs to the halobacterial S-layer protein family.</text>
</comment>
<dbReference type="InterPro" id="IPR026371">
    <property type="entry name" value="PGF_CTERM"/>
</dbReference>
<dbReference type="EMBL" id="QMDW01000011">
    <property type="protein sequence ID" value="RJX49370.1"/>
    <property type="molecule type" value="Genomic_DNA"/>
</dbReference>
<feature type="domain" description="PGF-CTERM archaeal protein-sorting signal" evidence="16">
    <location>
        <begin position="968"/>
        <end position="990"/>
    </location>
</feature>
<keyword evidence="7" id="KW-0701">S-layer</keyword>
<proteinExistence type="inferred from homology"/>
<feature type="domain" description="Alpha-galactosidase NEW3" evidence="15">
    <location>
        <begin position="54"/>
        <end position="126"/>
    </location>
</feature>
<organism evidence="17 18">
    <name type="scientific">Halonotius pteroides</name>
    <dbReference type="NCBI Taxonomy" id="268735"/>
    <lineage>
        <taxon>Archaea</taxon>
        <taxon>Methanobacteriati</taxon>
        <taxon>Methanobacteriota</taxon>
        <taxon>Stenosarchaea group</taxon>
        <taxon>Halobacteria</taxon>
        <taxon>Halobacteriales</taxon>
        <taxon>Haloferacaceae</taxon>
        <taxon>Halonotius</taxon>
    </lineage>
</organism>
<dbReference type="GO" id="GO:0030115">
    <property type="term" value="C:S-layer"/>
    <property type="evidence" value="ECO:0007669"/>
    <property type="project" value="UniProtKB-SubCell"/>
</dbReference>
<dbReference type="Gene3D" id="2.60.40.10">
    <property type="entry name" value="Immunoglobulins"/>
    <property type="match status" value="1"/>
</dbReference>
<dbReference type="AlphaFoldDB" id="A0A3A6Q1Q1"/>
<feature type="compositionally biased region" description="Acidic residues" evidence="13">
    <location>
        <begin position="148"/>
        <end position="159"/>
    </location>
</feature>
<dbReference type="Pfam" id="PF18204">
    <property type="entry name" value="PGF-CTERM"/>
    <property type="match status" value="1"/>
</dbReference>
<dbReference type="Pfam" id="PF10633">
    <property type="entry name" value="NPCBM_assoc"/>
    <property type="match status" value="1"/>
</dbReference>
<evidence type="ECO:0000256" key="13">
    <source>
        <dbReference type="SAM" id="MobiDB-lite"/>
    </source>
</evidence>
<accession>A0A3A6Q1Q1</accession>
<keyword evidence="10 14" id="KW-1133">Transmembrane helix</keyword>
<gene>
    <name evidence="17" type="ORF">DP106_09240</name>
</gene>
<feature type="region of interest" description="Disordered" evidence="13">
    <location>
        <begin position="912"/>
        <end position="970"/>
    </location>
</feature>
<keyword evidence="9" id="KW-0732">Signal</keyword>
<feature type="region of interest" description="Disordered" evidence="13">
    <location>
        <begin position="83"/>
        <end position="107"/>
    </location>
</feature>
<keyword evidence="18" id="KW-1185">Reference proteome</keyword>
<dbReference type="NCBIfam" id="TIGR04207">
    <property type="entry name" value="halo_sig_pep"/>
    <property type="match status" value="1"/>
</dbReference>
<evidence type="ECO:0000256" key="14">
    <source>
        <dbReference type="SAM" id="Phobius"/>
    </source>
</evidence>
<keyword evidence="12" id="KW-0325">Glycoprotein</keyword>
<evidence type="ECO:0000256" key="9">
    <source>
        <dbReference type="ARBA" id="ARBA00022729"/>
    </source>
</evidence>
<sequence>MTQSTSYREQGRAVFLSAIMVLSMVAASAAFAGAAAAQEASISTSTDANLDNVSPGDTFDIDVTVENTGSSDATVVDVRVQDEPSGVTAEDAGLGLDAPAPGESATKTVSVTVGDDVASGDYSVDIFADLGNEATSTTPVEFTVSDSDTGDGDTGDGDTGDSSSVTPAIPDGEYDDDIADVEATPADLDGTAYYQGQELDVTLTGEAGSSVQLRNVQSFGAEDGNTQLSQQLTVNDNDVVNIDTEDLSSGDYFLTGVPSLPSTQDILARNDDTFSVNEQSLTAEFDVDDRTNDGVNSIDTDFEFDSNRGSYPITIHAQGDLDTEDLTNIFVAPNDNVDLAYTREDDDGETDFDEIGIVRDNSGVTEQADLADAGITDDDTYNADFDGIDAESYEFTFTGTDSTAVATDSIEVTEANEAVDFVGGVDQSAAGDIAEFNFTIEDTDDTYLQFGDEESDFVDVMYVEVDDEDEPVNIEINTRLLGTSAGVNDVYDTDNVDTFESEVHSDNGVETHPAVGLYDDDGTPIGDNGNDFTQYLDELEIIDASAGEGPTDQLIRPLQPTDYSVIAAGTTSVDDGVFDADPGGEANDELGSKVLELTQPEIGDITVHKAPEEDADDEDNVADLVEKATPSTDIAIDDQTIIQVEATGIYGSMVAGPDGEGNLNTDFDRLEDGMSSNVLYNIDEEIDTQITFEAEAGDATGNQGALEVALQGQDNGGSVTDSDVFVVLDEENGQFFVVVDTSSDDAFVNGDAPDEETTFDVLMEYDADNEDDRFEFADSKDPYSFQGNSFQNYPYLQQGETISNSANFELSPRSIVFDNLNSDQVVEAAASDSAEISGSTNVAPGSDATLRVASTNASSSFRIGNDLNVTEDGSVTTTFDLSDQEVGDEFELVYQVAGSSTDTADGVIVESVDTGEDEPADEDEGTNETADDGEDMDDGESEPADDGETNESTDGGSADDGGSTDDGTPGFGAVVALVALIGAALLAVRRQN</sequence>
<name>A0A3A6Q1Q1_9EURY</name>
<dbReference type="InterPro" id="IPR013783">
    <property type="entry name" value="Ig-like_fold"/>
</dbReference>
<evidence type="ECO:0000256" key="6">
    <source>
        <dbReference type="ARBA" id="ARBA00022525"/>
    </source>
</evidence>
<dbReference type="NCBIfam" id="TIGR04126">
    <property type="entry name" value="PGF_CTERM"/>
    <property type="match status" value="1"/>
</dbReference>
<evidence type="ECO:0000256" key="12">
    <source>
        <dbReference type="ARBA" id="ARBA00023180"/>
    </source>
</evidence>
<dbReference type="RefSeq" id="WP_120084865.1">
    <property type="nucleotide sequence ID" value="NZ_QMDW01000011.1"/>
</dbReference>
<evidence type="ECO:0000259" key="16">
    <source>
        <dbReference type="Pfam" id="PF18204"/>
    </source>
</evidence>
<evidence type="ECO:0000256" key="3">
    <source>
        <dbReference type="ARBA" id="ARBA00009327"/>
    </source>
</evidence>
<evidence type="ECO:0000256" key="8">
    <source>
        <dbReference type="ARBA" id="ARBA00022692"/>
    </source>
</evidence>
<dbReference type="GO" id="GO:0005886">
    <property type="term" value="C:plasma membrane"/>
    <property type="evidence" value="ECO:0007669"/>
    <property type="project" value="UniProtKB-SubCell"/>
</dbReference>
<comment type="subcellular location">
    <subcellularLocation>
        <location evidence="1">Cell membrane</location>
    </subcellularLocation>
    <subcellularLocation>
        <location evidence="2">Secreted</location>
        <location evidence="2">Cell wall</location>
        <location evidence="2">S-layer</location>
    </subcellularLocation>
</comment>
<evidence type="ECO:0000313" key="18">
    <source>
        <dbReference type="Proteomes" id="UP000281564"/>
    </source>
</evidence>
<feature type="region of interest" description="Disordered" evidence="13">
    <location>
        <begin position="138"/>
        <end position="176"/>
    </location>
</feature>
<keyword evidence="5" id="KW-0134">Cell wall</keyword>
<dbReference type="InterPro" id="IPR018905">
    <property type="entry name" value="A-galactase_NEW3"/>
</dbReference>
<evidence type="ECO:0000259" key="15">
    <source>
        <dbReference type="Pfam" id="PF10633"/>
    </source>
</evidence>
<comment type="caution">
    <text evidence="17">The sequence shown here is derived from an EMBL/GenBank/DDBJ whole genome shotgun (WGS) entry which is preliminary data.</text>
</comment>
<protein>
    <submittedName>
        <fullName evidence="17">Uncharacterized protein</fullName>
    </submittedName>
</protein>
<evidence type="ECO:0000256" key="5">
    <source>
        <dbReference type="ARBA" id="ARBA00022512"/>
    </source>
</evidence>
<evidence type="ECO:0000256" key="2">
    <source>
        <dbReference type="ARBA" id="ARBA00004237"/>
    </source>
</evidence>
<keyword evidence="8 14" id="KW-0812">Transmembrane</keyword>
<dbReference type="InterPro" id="IPR026452">
    <property type="entry name" value="Surf_glycop_sig_pep"/>
</dbReference>
<evidence type="ECO:0000313" key="17">
    <source>
        <dbReference type="EMBL" id="RJX49370.1"/>
    </source>
</evidence>
<keyword evidence="6" id="KW-0964">Secreted</keyword>
<keyword evidence="4" id="KW-1003">Cell membrane</keyword>
<evidence type="ECO:0000256" key="7">
    <source>
        <dbReference type="ARBA" id="ARBA00022601"/>
    </source>
</evidence>
<keyword evidence="11 14" id="KW-0472">Membrane</keyword>
<evidence type="ECO:0000256" key="11">
    <source>
        <dbReference type="ARBA" id="ARBA00023136"/>
    </source>
</evidence>